<dbReference type="VEuPathDB" id="FungiDB:AJ78_08066"/>
<name>A0A1J9Q4A5_9EURO</name>
<feature type="region of interest" description="Disordered" evidence="1">
    <location>
        <begin position="55"/>
        <end position="90"/>
    </location>
</feature>
<evidence type="ECO:0000313" key="2">
    <source>
        <dbReference type="EMBL" id="OJD11095.1"/>
    </source>
</evidence>
<reference evidence="2 3" key="1">
    <citation type="submission" date="2015-07" db="EMBL/GenBank/DDBJ databases">
        <title>Emmonsia species relationships and genome sequence.</title>
        <authorList>
            <consortium name="The Broad Institute Genomics Platform"/>
            <person name="Cuomo C.A."/>
            <person name="Munoz J.F."/>
            <person name="Imamovic A."/>
            <person name="Priest M.E."/>
            <person name="Young S."/>
            <person name="Clay O.K."/>
            <person name="McEwen J.G."/>
        </authorList>
    </citation>
    <scope>NUCLEOTIDE SEQUENCE [LARGE SCALE GENOMIC DNA]</scope>
    <source>
        <strain evidence="2 3">UAMH 9510</strain>
    </source>
</reference>
<dbReference type="EMBL" id="LGRN01000616">
    <property type="protein sequence ID" value="OJD11095.1"/>
    <property type="molecule type" value="Genomic_DNA"/>
</dbReference>
<dbReference type="Proteomes" id="UP000182235">
    <property type="component" value="Unassembled WGS sequence"/>
</dbReference>
<keyword evidence="3" id="KW-1185">Reference proteome</keyword>
<dbReference type="AlphaFoldDB" id="A0A1J9Q4A5"/>
<protein>
    <submittedName>
        <fullName evidence="2">Uncharacterized protein</fullName>
    </submittedName>
</protein>
<evidence type="ECO:0000256" key="1">
    <source>
        <dbReference type="SAM" id="MobiDB-lite"/>
    </source>
</evidence>
<accession>A0A1J9Q4A5</accession>
<proteinExistence type="predicted"/>
<comment type="caution">
    <text evidence="2">The sequence shown here is derived from an EMBL/GenBank/DDBJ whole genome shotgun (WGS) entry which is preliminary data.</text>
</comment>
<organism evidence="2 3">
    <name type="scientific">Emergomyces pasteurianus Ep9510</name>
    <dbReference type="NCBI Taxonomy" id="1447872"/>
    <lineage>
        <taxon>Eukaryota</taxon>
        <taxon>Fungi</taxon>
        <taxon>Dikarya</taxon>
        <taxon>Ascomycota</taxon>
        <taxon>Pezizomycotina</taxon>
        <taxon>Eurotiomycetes</taxon>
        <taxon>Eurotiomycetidae</taxon>
        <taxon>Onygenales</taxon>
        <taxon>Ajellomycetaceae</taxon>
        <taxon>Emergomyces</taxon>
    </lineage>
</organism>
<sequence>MRTQDRSLDTTLASLALRLELGQRPWIVRKLENVGLIGRAEFIAGQDSECRISKLSPETLEPNSPPGLKGKGYPSSMISPNRNRRQLYKN</sequence>
<evidence type="ECO:0000313" key="3">
    <source>
        <dbReference type="Proteomes" id="UP000182235"/>
    </source>
</evidence>
<gene>
    <name evidence="2" type="ORF">AJ78_08066</name>
</gene>